<dbReference type="PANTHER" id="PTHR11365">
    <property type="entry name" value="5-OXOPROLINASE RELATED"/>
    <property type="match status" value="1"/>
</dbReference>
<dbReference type="Pfam" id="PF05378">
    <property type="entry name" value="Hydant_A_N"/>
    <property type="match status" value="1"/>
</dbReference>
<feature type="domain" description="Hydantoinase/oxoprolinase N-terminal" evidence="2">
    <location>
        <begin position="8"/>
        <end position="182"/>
    </location>
</feature>
<protein>
    <recommendedName>
        <fullName evidence="5">Hydantoinase A/oxoprolinase domain-containing protein</fullName>
    </recommendedName>
</protein>
<evidence type="ECO:0000259" key="2">
    <source>
        <dbReference type="Pfam" id="PF05378"/>
    </source>
</evidence>
<name>A0A381VIG1_9ZZZZ</name>
<sequence>MDHTGEIRLAVDIGGTFTDAALEVSEHQYTAKTLTTHNAPERGILTVFQQTLEAASLTPQDVSLIIYGTTLATNLLIERKGSPAALLTTEGFRDSIEIRNESRYDQYDLSIDLPKPLVPRALRFPVSERMNAHGNILLPLDEKGIESLVPTLMSEEVQSIAVGYLHSYANGAHEQRTREILLANLPNVEITLSSEVSPELREYERISTACANAYVLPLMSRHLRNLEKVLKEADFQCPLFLMLSGGGITTMETAIRYPIRLVESGPSGGAIFASHIARELRLSDVVSYDMGGTTAKICMIDDFEPQTARTFEVARVYRFMKGSGIPLRIPVIEMVEIGAGGGSLAHIDTMGRIAVGPHSSGSDPGPACYGLGGNKPAVTDADVVLGRIDPNNFAGGTMQLNRDNAVQALKREVGDPLNLNDTLSALGVSEMVDENMANAARMHAIESGKEIEARTLIAFGGAAPLHAVRMAEKLKIDRVVIPPGAGVGSAIGFLRAPVAYEVIRSRYQRLSSIDTSGVNTVLEEMRKEAFAVVESGAGGKPLVETRTAYMRYVGQGHEVGVEIPVRVTDKMLGEDAAQKLMEGFEREYHRLYERSIPNLDVEVLTWVLLVSTERDLLYKPSEEPEVYEPQVMGKRVLMDTETGQFITAKVYDRTILKPGAQMQGPAVLLEKDTATVVSVRFQATVHSFGYIILTRREEE</sequence>
<evidence type="ECO:0000259" key="1">
    <source>
        <dbReference type="Pfam" id="PF01968"/>
    </source>
</evidence>
<gene>
    <name evidence="4" type="ORF">METZ01_LOCUS92989</name>
</gene>
<dbReference type="AlphaFoldDB" id="A0A381VIG1"/>
<dbReference type="Pfam" id="PF19278">
    <property type="entry name" value="Hydant_A_C"/>
    <property type="match status" value="1"/>
</dbReference>
<dbReference type="Pfam" id="PF01968">
    <property type="entry name" value="Hydantoinase_A"/>
    <property type="match status" value="1"/>
</dbReference>
<proteinExistence type="predicted"/>
<dbReference type="PANTHER" id="PTHR11365:SF23">
    <property type="entry name" value="HYPOTHETICAL 5-OXOPROLINASE (EUROFUNG)-RELATED"/>
    <property type="match status" value="1"/>
</dbReference>
<evidence type="ECO:0000313" key="4">
    <source>
        <dbReference type="EMBL" id="SVA40135.1"/>
    </source>
</evidence>
<evidence type="ECO:0008006" key="5">
    <source>
        <dbReference type="Google" id="ProtNLM"/>
    </source>
</evidence>
<evidence type="ECO:0000259" key="3">
    <source>
        <dbReference type="Pfam" id="PF19278"/>
    </source>
</evidence>
<organism evidence="4">
    <name type="scientific">marine metagenome</name>
    <dbReference type="NCBI Taxonomy" id="408172"/>
    <lineage>
        <taxon>unclassified sequences</taxon>
        <taxon>metagenomes</taxon>
        <taxon>ecological metagenomes</taxon>
    </lineage>
</organism>
<dbReference type="InterPro" id="IPR008040">
    <property type="entry name" value="Hydant_A_N"/>
</dbReference>
<accession>A0A381VIG1</accession>
<feature type="domain" description="Hydantoinase A/oxoprolinase" evidence="1">
    <location>
        <begin position="205"/>
        <end position="501"/>
    </location>
</feature>
<dbReference type="GO" id="GO:0005829">
    <property type="term" value="C:cytosol"/>
    <property type="evidence" value="ECO:0007669"/>
    <property type="project" value="TreeGrafter"/>
</dbReference>
<dbReference type="InterPro" id="IPR045079">
    <property type="entry name" value="Oxoprolinase-like"/>
</dbReference>
<dbReference type="EMBL" id="UINC01008931">
    <property type="protein sequence ID" value="SVA40135.1"/>
    <property type="molecule type" value="Genomic_DNA"/>
</dbReference>
<feature type="domain" description="Acetophenone carboxylase-like C-terminal" evidence="3">
    <location>
        <begin position="542"/>
        <end position="687"/>
    </location>
</feature>
<dbReference type="GO" id="GO:0017168">
    <property type="term" value="F:5-oxoprolinase (ATP-hydrolyzing) activity"/>
    <property type="evidence" value="ECO:0007669"/>
    <property type="project" value="TreeGrafter"/>
</dbReference>
<reference evidence="4" key="1">
    <citation type="submission" date="2018-05" db="EMBL/GenBank/DDBJ databases">
        <authorList>
            <person name="Lanie J.A."/>
            <person name="Ng W.-L."/>
            <person name="Kazmierczak K.M."/>
            <person name="Andrzejewski T.M."/>
            <person name="Davidsen T.M."/>
            <person name="Wayne K.J."/>
            <person name="Tettelin H."/>
            <person name="Glass J.I."/>
            <person name="Rusch D."/>
            <person name="Podicherti R."/>
            <person name="Tsui H.-C.T."/>
            <person name="Winkler M.E."/>
        </authorList>
    </citation>
    <scope>NUCLEOTIDE SEQUENCE</scope>
</reference>
<dbReference type="InterPro" id="IPR049517">
    <property type="entry name" value="ACX-like_C"/>
</dbReference>
<dbReference type="GO" id="GO:0006749">
    <property type="term" value="P:glutathione metabolic process"/>
    <property type="evidence" value="ECO:0007669"/>
    <property type="project" value="TreeGrafter"/>
</dbReference>
<dbReference type="InterPro" id="IPR002821">
    <property type="entry name" value="Hydantoinase_A"/>
</dbReference>